<evidence type="ECO:0000313" key="2">
    <source>
        <dbReference type="Proteomes" id="UP000517252"/>
    </source>
</evidence>
<dbReference type="Proteomes" id="UP000517252">
    <property type="component" value="Unassembled WGS sequence"/>
</dbReference>
<gene>
    <name evidence="1" type="ORF">TASIC1_0001024600</name>
</gene>
<dbReference type="OrthoDB" id="10295606at2759"/>
<proteinExistence type="predicted"/>
<organism evidence="1 2">
    <name type="scientific">Trichoderma asperellum</name>
    <name type="common">Filamentous fungus</name>
    <dbReference type="NCBI Taxonomy" id="101201"/>
    <lineage>
        <taxon>Eukaryota</taxon>
        <taxon>Fungi</taxon>
        <taxon>Dikarya</taxon>
        <taxon>Ascomycota</taxon>
        <taxon>Pezizomycotina</taxon>
        <taxon>Sordariomycetes</taxon>
        <taxon>Hypocreomycetidae</taxon>
        <taxon>Hypocreales</taxon>
        <taxon>Hypocreaceae</taxon>
        <taxon>Trichoderma</taxon>
    </lineage>
</organism>
<sequence>MFPAWNFRTPAARMTAVTALSFGQQSAEPNQNLPYPTIVCFAPNVLQGDEIQKATLLFPPPKSRLESITRVMKQPRGLATLVLSFAASRRLVAAFQPVAVGSHP</sequence>
<protein>
    <submittedName>
        <fullName evidence="1">Uncharacterized protein</fullName>
    </submittedName>
</protein>
<comment type="caution">
    <text evidence="1">The sequence shown here is derived from an EMBL/GenBank/DDBJ whole genome shotgun (WGS) entry which is preliminary data.</text>
</comment>
<dbReference type="AlphaFoldDB" id="A0A6V8QHZ5"/>
<accession>A0A6V8QHZ5</accession>
<dbReference type="EMBL" id="BLZH01000001">
    <property type="protein sequence ID" value="GFP52094.1"/>
    <property type="molecule type" value="Genomic_DNA"/>
</dbReference>
<name>A0A6V8QHZ5_TRIAP</name>
<evidence type="ECO:0000313" key="1">
    <source>
        <dbReference type="EMBL" id="GFP52094.1"/>
    </source>
</evidence>
<reference evidence="1 2" key="1">
    <citation type="submission" date="2020-07" db="EMBL/GenBank/DDBJ databases">
        <title>Trichoderma asperellum IC-1 whole genome shotgun sequence.</title>
        <authorList>
            <person name="Kanamasa S."/>
            <person name="Takahashi H."/>
        </authorList>
    </citation>
    <scope>NUCLEOTIDE SEQUENCE [LARGE SCALE GENOMIC DNA]</scope>
    <source>
        <strain evidence="1 2">IC-1</strain>
    </source>
</reference>